<dbReference type="Proteomes" id="UP000058599">
    <property type="component" value="Chromosome"/>
</dbReference>
<evidence type="ECO:0000313" key="2">
    <source>
        <dbReference type="EMBL" id="AMG74203.1"/>
    </source>
</evidence>
<reference evidence="2 3" key="1">
    <citation type="journal article" date="2016" name="BMC Genomics">
        <title>Genomic analysis of the nitrate-respiring Sphingopyxis granuli (formerly Sphingomonas macrogoltabida) strain TFA.</title>
        <authorList>
            <person name="Garcia-Romero I."/>
            <person name="Perez-Pulido A.J."/>
            <person name="Gonzalez-Flores Y.E."/>
            <person name="Reyes-Ramirez F."/>
            <person name="Santero E."/>
            <person name="Floriano B."/>
        </authorList>
    </citation>
    <scope>NUCLEOTIDE SEQUENCE [LARGE SCALE GENOMIC DNA]</scope>
    <source>
        <strain evidence="2 3">TFA</strain>
    </source>
</reference>
<dbReference type="EMBL" id="CP012199">
    <property type="protein sequence ID" value="AMG74203.1"/>
    <property type="molecule type" value="Genomic_DNA"/>
</dbReference>
<feature type="transmembrane region" description="Helical" evidence="1">
    <location>
        <begin position="60"/>
        <end position="80"/>
    </location>
</feature>
<keyword evidence="3" id="KW-1185">Reference proteome</keyword>
<dbReference type="AlphaFoldDB" id="A0AA86GKA2"/>
<organism evidence="2 3">
    <name type="scientific">Sphingopyxis granuli</name>
    <dbReference type="NCBI Taxonomy" id="267128"/>
    <lineage>
        <taxon>Bacteria</taxon>
        <taxon>Pseudomonadati</taxon>
        <taxon>Pseudomonadota</taxon>
        <taxon>Alphaproteobacteria</taxon>
        <taxon>Sphingomonadales</taxon>
        <taxon>Sphingomonadaceae</taxon>
        <taxon>Sphingopyxis</taxon>
    </lineage>
</organism>
<keyword evidence="1" id="KW-0812">Transmembrane</keyword>
<evidence type="ECO:0000256" key="1">
    <source>
        <dbReference type="SAM" id="Phobius"/>
    </source>
</evidence>
<proteinExistence type="predicted"/>
<dbReference type="RefSeq" id="WP_148650844.1">
    <property type="nucleotide sequence ID" value="NZ_CP012199.1"/>
</dbReference>
<protein>
    <submittedName>
        <fullName evidence="2">Membrane protein</fullName>
    </submittedName>
</protein>
<keyword evidence="1" id="KW-1133">Transmembrane helix</keyword>
<feature type="transmembrane region" description="Helical" evidence="1">
    <location>
        <begin position="92"/>
        <end position="113"/>
    </location>
</feature>
<evidence type="ECO:0000313" key="3">
    <source>
        <dbReference type="Proteomes" id="UP000058599"/>
    </source>
</evidence>
<feature type="transmembrane region" description="Helical" evidence="1">
    <location>
        <begin position="125"/>
        <end position="142"/>
    </location>
</feature>
<keyword evidence="1" id="KW-0472">Membrane</keyword>
<dbReference type="KEGG" id="sgi:SGRAN_1825"/>
<feature type="transmembrane region" description="Helical" evidence="1">
    <location>
        <begin position="20"/>
        <end position="40"/>
    </location>
</feature>
<sequence length="145" mass="16200">MTDAETPRTRRPMSPRRRRYWTSLGFAALIGGLIGGWLVVDQPKGRGLTEMLATGSLTPGFAIAAALCWTIGLAIAMILYHRAIDDHEEHAWLWASTAGWYALIFPAPVWWVLHRAGLAPSPDAMLLFLLTLVVNAVVYLWLKFR</sequence>
<gene>
    <name evidence="2" type="ORF">SGRAN_1825</name>
</gene>
<accession>A0AA86GKA2</accession>
<name>A0AA86GKA2_9SPHN</name>